<keyword evidence="3 5" id="KW-0863">Zinc-finger</keyword>
<evidence type="ECO:0000256" key="2">
    <source>
        <dbReference type="ARBA" id="ARBA00022737"/>
    </source>
</evidence>
<organism evidence="8 9">
    <name type="scientific">Aspergillus felis</name>
    <dbReference type="NCBI Taxonomy" id="1287682"/>
    <lineage>
        <taxon>Eukaryota</taxon>
        <taxon>Fungi</taxon>
        <taxon>Dikarya</taxon>
        <taxon>Ascomycota</taxon>
        <taxon>Pezizomycotina</taxon>
        <taxon>Eurotiomycetes</taxon>
        <taxon>Eurotiomycetidae</taxon>
        <taxon>Eurotiales</taxon>
        <taxon>Aspergillaceae</taxon>
        <taxon>Aspergillus</taxon>
        <taxon>Aspergillus subgen. Fumigati</taxon>
    </lineage>
</organism>
<gene>
    <name evidence="8" type="ORF">CNMCM5623_006991</name>
</gene>
<comment type="caution">
    <text evidence="8">The sequence shown here is derived from an EMBL/GenBank/DDBJ whole genome shotgun (WGS) entry which is preliminary data.</text>
</comment>
<dbReference type="PANTHER" id="PTHR38166">
    <property type="entry name" value="C2H2-TYPE DOMAIN-CONTAINING PROTEIN-RELATED"/>
    <property type="match status" value="1"/>
</dbReference>
<feature type="region of interest" description="Disordered" evidence="6">
    <location>
        <begin position="153"/>
        <end position="192"/>
    </location>
</feature>
<dbReference type="Pfam" id="PF00096">
    <property type="entry name" value="zf-C2H2"/>
    <property type="match status" value="2"/>
</dbReference>
<feature type="domain" description="C2H2-type" evidence="7">
    <location>
        <begin position="195"/>
        <end position="222"/>
    </location>
</feature>
<feature type="region of interest" description="Disordered" evidence="6">
    <location>
        <begin position="697"/>
        <end position="754"/>
    </location>
</feature>
<sequence>MAHPMEHTYEFDITPGNQDGQSITGFDLENGCFVPISNLALLQPALDDSFGLSDNRALEAAQSSSAFSIDSGLGLGLDGRQSPKPTIHGQEYDGGSNSRPAFHWGSWEEDDLNPSSQTYQCDLCDEPARGIYYSFNDLRRHKETKHEIIDHIRQPSSAVPKEAVSKTTNQLQETHTPSDSPKQNAARTAKGDAPFQCPMCDRKFSRKHNLKNHLRTHTGERPFECHECGKRFKHKDHLDRHQRGHGNKSFKCVGLLKDGRTWGCKEPFARQDELVNHFRSKKGQKCLRPLLQEKLQTVVGSGLVSDGNVFADQTGENADILLNAGNSLPSFQEFLRQCGLDISTTGVPCGDRSGDDIPFSNACVSPSQRIDLPPLSKGIRSPLGSDTTDSGDSEMYADEESLFDDQDAHLYTRRKWNEPTIHRLERIYKQKLYSLVSSRVLQHTNLSQDYATSSSHVSACSFQSSSRDGISSGKKRKADEISHDGNHDDHDDSNGDGDGSQEPSKQFKASKSEDRPLRFACPFFKRHPESFRTCGMSDHENSSRVKQHISRKHRMPIYCPRCSETFKTEHDRDTHARDVDCPVGPRANFICATAEQLRKLSKRNARQTDRENWNAIYMILFPEDPLPESPYLDPLVSYEVNLVREAFLTAAPVAVRTAIQHVIPEGFSDTLQEELEQILRSTHAEVFDQILGRMREDRESARVDRTTTQSSSQVKASSTPDSGIGGSVRSGTSQDEPESTINSQDRLTSFGNGSFDLQNDGAIPFLPLVPPGLDSSEYSMDNIPQCFPDGTFNDLSEYLNPSSDSFLTDQS</sequence>
<dbReference type="SMART" id="SM00355">
    <property type="entry name" value="ZnF_C2H2"/>
    <property type="match status" value="4"/>
</dbReference>
<dbReference type="FunFam" id="3.30.160.60:FF:002343">
    <property type="entry name" value="Zinc finger protein 33A"/>
    <property type="match status" value="1"/>
</dbReference>
<evidence type="ECO:0000313" key="9">
    <source>
        <dbReference type="Proteomes" id="UP000654922"/>
    </source>
</evidence>
<evidence type="ECO:0000256" key="4">
    <source>
        <dbReference type="ARBA" id="ARBA00022833"/>
    </source>
</evidence>
<protein>
    <recommendedName>
        <fullName evidence="7">C2H2-type domain-containing protein</fullName>
    </recommendedName>
</protein>
<feature type="compositionally biased region" description="Polar residues" evidence="6">
    <location>
        <begin position="706"/>
        <end position="721"/>
    </location>
</feature>
<dbReference type="PROSITE" id="PS00028">
    <property type="entry name" value="ZINC_FINGER_C2H2_1"/>
    <property type="match status" value="2"/>
</dbReference>
<dbReference type="AlphaFoldDB" id="A0A8H6PW74"/>
<dbReference type="Gene3D" id="3.30.160.60">
    <property type="entry name" value="Classic Zinc Finger"/>
    <property type="match status" value="2"/>
</dbReference>
<evidence type="ECO:0000256" key="5">
    <source>
        <dbReference type="PROSITE-ProRule" id="PRU00042"/>
    </source>
</evidence>
<evidence type="ECO:0000256" key="1">
    <source>
        <dbReference type="ARBA" id="ARBA00022723"/>
    </source>
</evidence>
<feature type="compositionally biased region" description="Basic and acidic residues" evidence="6">
    <location>
        <begin position="477"/>
        <end position="493"/>
    </location>
</feature>
<dbReference type="OrthoDB" id="4503971at2759"/>
<dbReference type="EMBL" id="JACBAE010001363">
    <property type="protein sequence ID" value="KAF7161377.1"/>
    <property type="molecule type" value="Genomic_DNA"/>
</dbReference>
<dbReference type="SUPFAM" id="SSF57667">
    <property type="entry name" value="beta-beta-alpha zinc fingers"/>
    <property type="match status" value="1"/>
</dbReference>
<evidence type="ECO:0000256" key="3">
    <source>
        <dbReference type="ARBA" id="ARBA00022771"/>
    </source>
</evidence>
<dbReference type="GO" id="GO:0008270">
    <property type="term" value="F:zinc ion binding"/>
    <property type="evidence" value="ECO:0007669"/>
    <property type="project" value="UniProtKB-KW"/>
</dbReference>
<keyword evidence="2" id="KW-0677">Repeat</keyword>
<feature type="compositionally biased region" description="Polar residues" evidence="6">
    <location>
        <begin position="729"/>
        <end position="754"/>
    </location>
</feature>
<evidence type="ECO:0000256" key="6">
    <source>
        <dbReference type="SAM" id="MobiDB-lite"/>
    </source>
</evidence>
<feature type="domain" description="C2H2-type" evidence="7">
    <location>
        <begin position="223"/>
        <end position="250"/>
    </location>
</feature>
<feature type="compositionally biased region" description="Polar residues" evidence="6">
    <location>
        <begin position="165"/>
        <end position="186"/>
    </location>
</feature>
<proteinExistence type="predicted"/>
<dbReference type="InterPro" id="IPR013087">
    <property type="entry name" value="Znf_C2H2_type"/>
</dbReference>
<dbReference type="PROSITE" id="PS50157">
    <property type="entry name" value="ZINC_FINGER_C2H2_2"/>
    <property type="match status" value="2"/>
</dbReference>
<keyword evidence="1" id="KW-0479">Metal-binding</keyword>
<dbReference type="FunFam" id="3.30.160.60:FF:000100">
    <property type="entry name" value="Zinc finger 45-like"/>
    <property type="match status" value="1"/>
</dbReference>
<feature type="region of interest" description="Disordered" evidence="6">
    <location>
        <begin position="461"/>
        <end position="513"/>
    </location>
</feature>
<accession>A0A8H6PW74</accession>
<evidence type="ECO:0000313" key="8">
    <source>
        <dbReference type="EMBL" id="KAF7161377.1"/>
    </source>
</evidence>
<keyword evidence="4" id="KW-0862">Zinc</keyword>
<dbReference type="PANTHER" id="PTHR38166:SF1">
    <property type="entry name" value="C2H2-TYPE DOMAIN-CONTAINING PROTEIN"/>
    <property type="match status" value="1"/>
</dbReference>
<reference evidence="8" key="1">
    <citation type="submission" date="2020-06" db="EMBL/GenBank/DDBJ databases">
        <title>Draft genome sequences of strains closely related to Aspergillus parafelis and Aspergillus hiratsukae.</title>
        <authorList>
            <person name="Dos Santos R.A.C."/>
            <person name="Rivero-Menendez O."/>
            <person name="Steenwyk J.L."/>
            <person name="Mead M.E."/>
            <person name="Goldman G.H."/>
            <person name="Alastruey-Izquierdo A."/>
            <person name="Rokas A."/>
        </authorList>
    </citation>
    <scope>NUCLEOTIDE SEQUENCE</scope>
    <source>
        <strain evidence="8">CNM-CM5623</strain>
    </source>
</reference>
<name>A0A8H6PW74_9EURO</name>
<feature type="region of interest" description="Disordered" evidence="6">
    <location>
        <begin position="368"/>
        <end position="394"/>
    </location>
</feature>
<dbReference type="InterPro" id="IPR036236">
    <property type="entry name" value="Znf_C2H2_sf"/>
</dbReference>
<evidence type="ECO:0000259" key="7">
    <source>
        <dbReference type="PROSITE" id="PS50157"/>
    </source>
</evidence>
<dbReference type="Proteomes" id="UP000654922">
    <property type="component" value="Unassembled WGS sequence"/>
</dbReference>